<feature type="signal peptide" evidence="2">
    <location>
        <begin position="1"/>
        <end position="21"/>
    </location>
</feature>
<evidence type="ECO:0008006" key="5">
    <source>
        <dbReference type="Google" id="ProtNLM"/>
    </source>
</evidence>
<keyword evidence="4" id="KW-1185">Reference proteome</keyword>
<sequence>MLGVLFELFLVGVFVGSKTTASSFGYFLDSSCTVAESLVLEDYCIQDKKCERISYTSNGVYYPGTVYKTTLCAQSDEAMQTLFPKGTKLYVTAYYTGNNCTEGFKPLTSVYIADNKCHQKGYNNGYRAEITSDGGVTVHHYLQHDCSGVDISGIYDHTRKEKIGVCTFQTKYYFLVGNGDSSVASTAPSQSNANSTSDLESPNTSAPTQKSGASRISEGTNHLTSPSSGHRTGGGCAVATFRLLSYIHKFDSSMVHGLLQLFLVGVLAVCNITASSYGYFLDSSCSVVENLVLEDFCIEAKKCKRVSYTENGVYYPGTVYTSTLCAQSDEAIQALFPKGTKIFVKANYKGNNCTEGFKSITSVYIADNKCHQKGYDHGYRAEITSNGGVDVHEYWEHDCSGVDTGGVFSYTSKDKLGVCTFAQKSYFLVGNGDLSLTATVPSLSNANNTSESESQSTSIPTQKSEAQPHPSLSGVMTFMVLALCGAHN</sequence>
<evidence type="ECO:0000256" key="1">
    <source>
        <dbReference type="SAM" id="MobiDB-lite"/>
    </source>
</evidence>
<dbReference type="AlphaFoldDB" id="A0A1V9Y6Z4"/>
<feature type="region of interest" description="Disordered" evidence="1">
    <location>
        <begin position="185"/>
        <end position="232"/>
    </location>
</feature>
<accession>A0A1V9Y6Z4</accession>
<dbReference type="OrthoDB" id="10485657at2759"/>
<gene>
    <name evidence="3" type="ORF">THRCLA_23365</name>
</gene>
<reference evidence="3 4" key="1">
    <citation type="journal article" date="2014" name="Genome Biol. Evol.">
        <title>The secreted proteins of Achlya hypogyna and Thraustotheca clavata identify the ancestral oomycete secretome and reveal gene acquisitions by horizontal gene transfer.</title>
        <authorList>
            <person name="Misner I."/>
            <person name="Blouin N."/>
            <person name="Leonard G."/>
            <person name="Richards T.A."/>
            <person name="Lane C.E."/>
        </authorList>
    </citation>
    <scope>NUCLEOTIDE SEQUENCE [LARGE SCALE GENOMIC DNA]</scope>
    <source>
        <strain evidence="3 4">ATCC 34112</strain>
    </source>
</reference>
<evidence type="ECO:0000313" key="3">
    <source>
        <dbReference type="EMBL" id="OQR81479.1"/>
    </source>
</evidence>
<proteinExistence type="predicted"/>
<feature type="region of interest" description="Disordered" evidence="1">
    <location>
        <begin position="444"/>
        <end position="470"/>
    </location>
</feature>
<feature type="chain" id="PRO_5013275011" description="Secreted protein" evidence="2">
    <location>
        <begin position="22"/>
        <end position="488"/>
    </location>
</feature>
<evidence type="ECO:0000256" key="2">
    <source>
        <dbReference type="SAM" id="SignalP"/>
    </source>
</evidence>
<dbReference type="Proteomes" id="UP000243217">
    <property type="component" value="Unassembled WGS sequence"/>
</dbReference>
<organism evidence="3 4">
    <name type="scientific">Thraustotheca clavata</name>
    <dbReference type="NCBI Taxonomy" id="74557"/>
    <lineage>
        <taxon>Eukaryota</taxon>
        <taxon>Sar</taxon>
        <taxon>Stramenopiles</taxon>
        <taxon>Oomycota</taxon>
        <taxon>Saprolegniomycetes</taxon>
        <taxon>Saprolegniales</taxon>
        <taxon>Achlyaceae</taxon>
        <taxon>Thraustotheca</taxon>
    </lineage>
</organism>
<feature type="compositionally biased region" description="Polar residues" evidence="1">
    <location>
        <begin position="185"/>
        <end position="230"/>
    </location>
</feature>
<comment type="caution">
    <text evidence="3">The sequence shown here is derived from an EMBL/GenBank/DDBJ whole genome shotgun (WGS) entry which is preliminary data.</text>
</comment>
<name>A0A1V9Y6Z4_9STRA</name>
<evidence type="ECO:0000313" key="4">
    <source>
        <dbReference type="Proteomes" id="UP000243217"/>
    </source>
</evidence>
<keyword evidence="2" id="KW-0732">Signal</keyword>
<feature type="compositionally biased region" description="Low complexity" evidence="1">
    <location>
        <begin position="444"/>
        <end position="458"/>
    </location>
</feature>
<dbReference type="EMBL" id="JNBS01004984">
    <property type="protein sequence ID" value="OQR81479.1"/>
    <property type="molecule type" value="Genomic_DNA"/>
</dbReference>
<protein>
    <recommendedName>
        <fullName evidence="5">Secreted protein</fullName>
    </recommendedName>
</protein>